<feature type="transmembrane region" description="Helical" evidence="7">
    <location>
        <begin position="316"/>
        <end position="336"/>
    </location>
</feature>
<dbReference type="PIRSF" id="PIRSF006603">
    <property type="entry name" value="DinF"/>
    <property type="match status" value="1"/>
</dbReference>
<dbReference type="GO" id="GO:0005886">
    <property type="term" value="C:plasma membrane"/>
    <property type="evidence" value="ECO:0007669"/>
    <property type="project" value="UniProtKB-SubCell"/>
</dbReference>
<keyword evidence="9" id="KW-1185">Reference proteome</keyword>
<keyword evidence="2" id="KW-0813">Transport</keyword>
<feature type="transmembrane region" description="Helical" evidence="7">
    <location>
        <begin position="15"/>
        <end position="36"/>
    </location>
</feature>
<dbReference type="PATRIC" id="fig|1341156.4.peg.651"/>
<evidence type="ECO:0000256" key="5">
    <source>
        <dbReference type="ARBA" id="ARBA00022989"/>
    </source>
</evidence>
<keyword evidence="3" id="KW-1003">Cell membrane</keyword>
<dbReference type="InterPro" id="IPR048279">
    <property type="entry name" value="MdtK-like"/>
</dbReference>
<organism evidence="8 9">
    <name type="scientific">Ruminococcus albus SY3</name>
    <dbReference type="NCBI Taxonomy" id="1341156"/>
    <lineage>
        <taxon>Bacteria</taxon>
        <taxon>Bacillati</taxon>
        <taxon>Bacillota</taxon>
        <taxon>Clostridia</taxon>
        <taxon>Eubacteriales</taxon>
        <taxon>Oscillospiraceae</taxon>
        <taxon>Ruminococcus</taxon>
    </lineage>
</organism>
<evidence type="ECO:0000256" key="2">
    <source>
        <dbReference type="ARBA" id="ARBA00022448"/>
    </source>
</evidence>
<evidence type="ECO:0000313" key="8">
    <source>
        <dbReference type="EMBL" id="EXM40424.1"/>
    </source>
</evidence>
<feature type="transmembrane region" description="Helical" evidence="7">
    <location>
        <begin position="356"/>
        <end position="373"/>
    </location>
</feature>
<name>A0A011UIB4_RUMAL</name>
<keyword evidence="4 7" id="KW-0812">Transmembrane</keyword>
<keyword evidence="6 7" id="KW-0472">Membrane</keyword>
<feature type="transmembrane region" description="Helical" evidence="7">
    <location>
        <begin position="56"/>
        <end position="79"/>
    </location>
</feature>
<evidence type="ECO:0000313" key="9">
    <source>
        <dbReference type="Proteomes" id="UP000021369"/>
    </source>
</evidence>
<dbReference type="NCBIfam" id="TIGR00797">
    <property type="entry name" value="matE"/>
    <property type="match status" value="1"/>
</dbReference>
<dbReference type="Proteomes" id="UP000021369">
    <property type="component" value="Unassembled WGS sequence"/>
</dbReference>
<dbReference type="InterPro" id="IPR052031">
    <property type="entry name" value="Membrane_Transporter-Flippase"/>
</dbReference>
<keyword evidence="5 7" id="KW-1133">Transmembrane helix</keyword>
<proteinExistence type="predicted"/>
<evidence type="ECO:0000256" key="3">
    <source>
        <dbReference type="ARBA" id="ARBA00022475"/>
    </source>
</evidence>
<reference evidence="8 9" key="1">
    <citation type="submission" date="2013-06" db="EMBL/GenBank/DDBJ databases">
        <title>Rumen cellulosomics: divergent fiber-degrading strategies revealed by comparative genome-wide analysis of six Ruminococcal strains.</title>
        <authorList>
            <person name="Dassa B."/>
            <person name="Borovok I."/>
            <person name="Lamed R."/>
            <person name="Flint H."/>
            <person name="Yeoman C.J."/>
            <person name="White B."/>
            <person name="Bayer E.A."/>
        </authorList>
    </citation>
    <scope>NUCLEOTIDE SEQUENCE [LARGE SCALE GENOMIC DNA]</scope>
    <source>
        <strain evidence="8 9">SY3</strain>
    </source>
</reference>
<comment type="caution">
    <text evidence="8">The sequence shown here is derived from an EMBL/GenBank/DDBJ whole genome shotgun (WGS) entry which is preliminary data.</text>
</comment>
<dbReference type="GO" id="GO:0015297">
    <property type="term" value="F:antiporter activity"/>
    <property type="evidence" value="ECO:0007669"/>
    <property type="project" value="InterPro"/>
</dbReference>
<dbReference type="CDD" id="cd13138">
    <property type="entry name" value="MATE_yoeA_like"/>
    <property type="match status" value="1"/>
</dbReference>
<dbReference type="PANTHER" id="PTHR43549">
    <property type="entry name" value="MULTIDRUG RESISTANCE PROTEIN YPNP-RELATED"/>
    <property type="match status" value="1"/>
</dbReference>
<sequence>MNSTSDLTQGRPFKLIMRFFFPLLLTNSLQQLYSFADTAIVGKGLGDDSLAAVGNMSSLCFLIIGFSMGLSNGFSILIAQSFGEKNMDKLRRTLAHSIELAAVITVLLTLFSAVFLRYILVLLRTDPSIIGESLQYGYILFGGLAATIMYNMCAGILRALGDSKTPLKAIIVSSIMNITLNSVFIFIFHWGVSGAALATIVSQVFSGAVCLDKLRKTDFLALTKADFSHDARMYSKLLGNGIPMALMNSITAVGCMAVQYFVNGLGVAFTSAYSACSRYLNMFMQPAATAGAAMSSYTSQNYGAKRFDRIWDGLKVCLGIAGAAYLVFGSVMVFFPRWLASLILSGEKQISYAAEFLPLCGIMILSVDMLFVIRNGVQGMGFPFVPMLSGIAEMVLRIGAIVLLIDSLGFKATAAAEIFAWVGALLINSAAFIVIFTREKAKYSISRNTAQTLCIPHGKPKHI</sequence>
<dbReference type="AlphaFoldDB" id="A0A011UIB4"/>
<dbReference type="EMBL" id="JEOB01000001">
    <property type="protein sequence ID" value="EXM40424.1"/>
    <property type="molecule type" value="Genomic_DNA"/>
</dbReference>
<feature type="transmembrane region" description="Helical" evidence="7">
    <location>
        <begin position="100"/>
        <end position="123"/>
    </location>
</feature>
<protein>
    <submittedName>
        <fullName evidence="8">Multidrug transporter</fullName>
    </submittedName>
</protein>
<dbReference type="PANTHER" id="PTHR43549:SF3">
    <property type="entry name" value="MULTIDRUG RESISTANCE PROTEIN YPNP-RELATED"/>
    <property type="match status" value="1"/>
</dbReference>
<dbReference type="RefSeq" id="WP_051506260.1">
    <property type="nucleotide sequence ID" value="NZ_JEOB01000001.1"/>
</dbReference>
<accession>A0A011UIB4</accession>
<feature type="transmembrane region" description="Helical" evidence="7">
    <location>
        <begin position="135"/>
        <end position="157"/>
    </location>
</feature>
<dbReference type="InterPro" id="IPR002528">
    <property type="entry name" value="MATE_fam"/>
</dbReference>
<evidence type="ECO:0000256" key="4">
    <source>
        <dbReference type="ARBA" id="ARBA00022692"/>
    </source>
</evidence>
<feature type="transmembrane region" description="Helical" evidence="7">
    <location>
        <begin position="418"/>
        <end position="437"/>
    </location>
</feature>
<evidence type="ECO:0000256" key="6">
    <source>
        <dbReference type="ARBA" id="ARBA00023136"/>
    </source>
</evidence>
<evidence type="ECO:0000256" key="7">
    <source>
        <dbReference type="SAM" id="Phobius"/>
    </source>
</evidence>
<evidence type="ECO:0000256" key="1">
    <source>
        <dbReference type="ARBA" id="ARBA00004651"/>
    </source>
</evidence>
<dbReference type="Pfam" id="PF01554">
    <property type="entry name" value="MatE"/>
    <property type="match status" value="2"/>
</dbReference>
<dbReference type="GO" id="GO:0042910">
    <property type="term" value="F:xenobiotic transmembrane transporter activity"/>
    <property type="evidence" value="ECO:0007669"/>
    <property type="project" value="InterPro"/>
</dbReference>
<dbReference type="OrthoDB" id="9776324at2"/>
<comment type="subcellular location">
    <subcellularLocation>
        <location evidence="1">Cell membrane</location>
        <topology evidence="1">Multi-pass membrane protein</topology>
    </subcellularLocation>
</comment>
<gene>
    <name evidence="8" type="ORF">RASY3_00565</name>
</gene>
<feature type="transmembrane region" description="Helical" evidence="7">
    <location>
        <begin position="169"/>
        <end position="188"/>
    </location>
</feature>
<feature type="transmembrane region" description="Helical" evidence="7">
    <location>
        <begin position="242"/>
        <end position="262"/>
    </location>
</feature>